<reference evidence="1 2" key="1">
    <citation type="submission" date="2017-11" db="EMBL/GenBank/DDBJ databases">
        <authorList>
            <person name="Han C.G."/>
        </authorList>
    </citation>
    <scope>NUCLEOTIDE SEQUENCE [LARGE SCALE GENOMIC DNA]</scope>
    <source>
        <strain evidence="1">CFBP6411</strain>
    </source>
</reference>
<dbReference type="Pfam" id="PF05939">
    <property type="entry name" value="Phage_min_tail"/>
    <property type="match status" value="1"/>
</dbReference>
<accession>A0A2K4WFI9</accession>
<protein>
    <submittedName>
        <fullName evidence="1">Uncharacterized protein</fullName>
    </submittedName>
</protein>
<sequence>MAETFDFDVQVGASGDVSQRTWENDFGDGYSQSGGVGINNRSEAWDVTVTGR</sequence>
<dbReference type="Proteomes" id="UP000238093">
    <property type="component" value="Chromosome I"/>
</dbReference>
<dbReference type="EMBL" id="LT963408">
    <property type="protein sequence ID" value="SOS34598.1"/>
    <property type="molecule type" value="Genomic_DNA"/>
</dbReference>
<evidence type="ECO:0000313" key="2">
    <source>
        <dbReference type="Proteomes" id="UP000238093"/>
    </source>
</evidence>
<name>A0A2K4WFI9_9PSED</name>
<proteinExistence type="predicted"/>
<dbReference type="InterPro" id="IPR010265">
    <property type="entry name" value="Phage_lambda_TipM"/>
</dbReference>
<gene>
    <name evidence="1" type="ORF">CFBP6411_03241</name>
</gene>
<organism evidence="1 2">
    <name type="scientific">Pseudomonas syringae group genomosp. 3</name>
    <dbReference type="NCBI Taxonomy" id="251701"/>
    <lineage>
        <taxon>Bacteria</taxon>
        <taxon>Pseudomonadati</taxon>
        <taxon>Pseudomonadota</taxon>
        <taxon>Gammaproteobacteria</taxon>
        <taxon>Pseudomonadales</taxon>
        <taxon>Pseudomonadaceae</taxon>
        <taxon>Pseudomonas</taxon>
    </lineage>
</organism>
<dbReference type="AlphaFoldDB" id="A0A2K4WFI9"/>
<evidence type="ECO:0000313" key="1">
    <source>
        <dbReference type="EMBL" id="SOS34598.1"/>
    </source>
</evidence>